<evidence type="ECO:0008006" key="5">
    <source>
        <dbReference type="Google" id="ProtNLM"/>
    </source>
</evidence>
<sequence length="137" mass="14540">MKQILKPTLLAGLVAFSSPGVAETGQAQSPQPSPPSSPEGDPKLEDGAEMMSRGLQMLLDGLAQEMSPMRDGLAEGMAENWARQLQKGWQDLMAEMGDLSAYHPPEVLPNGDIILRRKSPQPPVPPEAAAPDGGTDL</sequence>
<keyword evidence="2" id="KW-0732">Signal</keyword>
<dbReference type="EMBL" id="LKBA01000004">
    <property type="protein sequence ID" value="KPN64449.1"/>
    <property type="molecule type" value="Genomic_DNA"/>
</dbReference>
<accession>A0A0P7IXK8</accession>
<feature type="region of interest" description="Disordered" evidence="1">
    <location>
        <begin position="112"/>
        <end position="137"/>
    </location>
</feature>
<evidence type="ECO:0000256" key="2">
    <source>
        <dbReference type="SAM" id="SignalP"/>
    </source>
</evidence>
<reference evidence="3 4" key="1">
    <citation type="submission" date="2015-09" db="EMBL/GenBank/DDBJ databases">
        <title>Draft genome sequence of Aliiroseovarius crassostreae CV919-312TSm, the causative agent of Roseovarius Oyster Disease (formerly Juvenile Oyster Disease).</title>
        <authorList>
            <person name="Kessner L."/>
            <person name="Spinard E."/>
            <person name="Nelson D."/>
        </authorList>
    </citation>
    <scope>NUCLEOTIDE SEQUENCE [LARGE SCALE GENOMIC DNA]</scope>
    <source>
        <strain evidence="3 4">CV919-312</strain>
    </source>
</reference>
<organism evidence="3 4">
    <name type="scientific">Aliiroseovarius crassostreae</name>
    <dbReference type="NCBI Taxonomy" id="154981"/>
    <lineage>
        <taxon>Bacteria</taxon>
        <taxon>Pseudomonadati</taxon>
        <taxon>Pseudomonadota</taxon>
        <taxon>Alphaproteobacteria</taxon>
        <taxon>Rhodobacterales</taxon>
        <taxon>Paracoccaceae</taxon>
        <taxon>Aliiroseovarius</taxon>
    </lineage>
</organism>
<evidence type="ECO:0000256" key="1">
    <source>
        <dbReference type="SAM" id="MobiDB-lite"/>
    </source>
</evidence>
<feature type="signal peptide" evidence="2">
    <location>
        <begin position="1"/>
        <end position="22"/>
    </location>
</feature>
<dbReference type="AlphaFoldDB" id="A0A0P7IXK8"/>
<feature type="chain" id="PRO_5006140042" description="AAA+ family ATPase" evidence="2">
    <location>
        <begin position="23"/>
        <end position="137"/>
    </location>
</feature>
<protein>
    <recommendedName>
        <fullName evidence="5">AAA+ family ATPase</fullName>
    </recommendedName>
</protein>
<comment type="caution">
    <text evidence="3">The sequence shown here is derived from an EMBL/GenBank/DDBJ whole genome shotgun (WGS) entry which is preliminary data.</text>
</comment>
<dbReference type="STRING" id="154981.AKJ29_17720"/>
<evidence type="ECO:0000313" key="4">
    <source>
        <dbReference type="Proteomes" id="UP000050471"/>
    </source>
</evidence>
<evidence type="ECO:0000313" key="3">
    <source>
        <dbReference type="EMBL" id="KPN64449.1"/>
    </source>
</evidence>
<dbReference type="RefSeq" id="WP_055188701.1">
    <property type="nucleotide sequence ID" value="NZ_FPBS01000001.1"/>
</dbReference>
<gene>
    <name evidence="3" type="ORF">AKJ29_17720</name>
</gene>
<keyword evidence="4" id="KW-1185">Reference proteome</keyword>
<dbReference type="Proteomes" id="UP000050471">
    <property type="component" value="Unassembled WGS sequence"/>
</dbReference>
<proteinExistence type="predicted"/>
<feature type="region of interest" description="Disordered" evidence="1">
    <location>
        <begin position="21"/>
        <end position="52"/>
    </location>
</feature>
<name>A0A0P7IXK8_9RHOB</name>